<evidence type="ECO:0000313" key="10">
    <source>
        <dbReference type="Proteomes" id="UP001302257"/>
    </source>
</evidence>
<feature type="domain" description="Phosphatidic acid phosphatase type 2/haloperoxidase" evidence="8">
    <location>
        <begin position="84"/>
        <end position="200"/>
    </location>
</feature>
<feature type="transmembrane region" description="Helical" evidence="7">
    <location>
        <begin position="245"/>
        <end position="265"/>
    </location>
</feature>
<keyword evidence="10" id="KW-1185">Reference proteome</keyword>
<evidence type="ECO:0000259" key="8">
    <source>
        <dbReference type="SMART" id="SM00014"/>
    </source>
</evidence>
<keyword evidence="3 7" id="KW-0812">Transmembrane</keyword>
<keyword evidence="2" id="KW-1003">Cell membrane</keyword>
<evidence type="ECO:0000256" key="6">
    <source>
        <dbReference type="ARBA" id="ARBA00023136"/>
    </source>
</evidence>
<evidence type="ECO:0000313" key="9">
    <source>
        <dbReference type="EMBL" id="WNO05683.1"/>
    </source>
</evidence>
<dbReference type="Proteomes" id="UP001302257">
    <property type="component" value="Chromosome"/>
</dbReference>
<organism evidence="9 10">
    <name type="scientific">Rhodoferax mekongensis</name>
    <dbReference type="NCBI Taxonomy" id="3068341"/>
    <lineage>
        <taxon>Bacteria</taxon>
        <taxon>Pseudomonadati</taxon>
        <taxon>Pseudomonadota</taxon>
        <taxon>Betaproteobacteria</taxon>
        <taxon>Burkholderiales</taxon>
        <taxon>Comamonadaceae</taxon>
        <taxon>Rhodoferax</taxon>
    </lineage>
</organism>
<feature type="transmembrane region" description="Helical" evidence="7">
    <location>
        <begin position="127"/>
        <end position="152"/>
    </location>
</feature>
<dbReference type="SMART" id="SM00014">
    <property type="entry name" value="acidPPc"/>
    <property type="match status" value="1"/>
</dbReference>
<feature type="transmembrane region" description="Helical" evidence="7">
    <location>
        <begin position="58"/>
        <end position="80"/>
    </location>
</feature>
<reference evidence="9 10" key="1">
    <citation type="submission" date="2023-08" db="EMBL/GenBank/DDBJ databases">
        <title>Rhodoferax potami sp. nov. and Rhodoferax mekongensis sp. nov., isolated from the Mekong River in Thailand.</title>
        <authorList>
            <person name="Kitikhun S."/>
            <person name="Charoenyingcharoen P."/>
            <person name="Siriarchawattana P."/>
            <person name="Likhitrattanapisal S."/>
            <person name="Nilsakha T."/>
            <person name="Chanpet A."/>
            <person name="Rattanawaree P."/>
            <person name="Ingsriswang S."/>
        </authorList>
    </citation>
    <scope>NUCLEOTIDE SEQUENCE [LARGE SCALE GENOMIC DNA]</scope>
    <source>
        <strain evidence="9 10">TBRC 17307</strain>
    </source>
</reference>
<dbReference type="RefSeq" id="WP_313868431.1">
    <property type="nucleotide sequence ID" value="NZ_CP132507.1"/>
</dbReference>
<dbReference type="Gene3D" id="1.20.144.10">
    <property type="entry name" value="Phosphatidic acid phosphatase type 2/haloperoxidase"/>
    <property type="match status" value="1"/>
</dbReference>
<evidence type="ECO:0000256" key="1">
    <source>
        <dbReference type="ARBA" id="ARBA00004651"/>
    </source>
</evidence>
<feature type="transmembrane region" description="Helical" evidence="7">
    <location>
        <begin position="21"/>
        <end position="38"/>
    </location>
</feature>
<dbReference type="Pfam" id="PF01569">
    <property type="entry name" value="PAP2"/>
    <property type="match status" value="1"/>
</dbReference>
<dbReference type="PANTHER" id="PTHR14969">
    <property type="entry name" value="SPHINGOSINE-1-PHOSPHATE PHOSPHOHYDROLASE"/>
    <property type="match status" value="1"/>
</dbReference>
<accession>A0ABZ0B1A7</accession>
<evidence type="ECO:0000256" key="5">
    <source>
        <dbReference type="ARBA" id="ARBA00022989"/>
    </source>
</evidence>
<protein>
    <submittedName>
        <fullName evidence="9">Phosphatase PAP2 family protein</fullName>
    </submittedName>
</protein>
<keyword evidence="4" id="KW-0378">Hydrolase</keyword>
<dbReference type="PANTHER" id="PTHR14969:SF62">
    <property type="entry name" value="DECAPRENYLPHOSPHORYL-5-PHOSPHORIBOSE PHOSPHATASE RV3807C-RELATED"/>
    <property type="match status" value="1"/>
</dbReference>
<evidence type="ECO:0000256" key="3">
    <source>
        <dbReference type="ARBA" id="ARBA00022692"/>
    </source>
</evidence>
<dbReference type="SUPFAM" id="SSF48317">
    <property type="entry name" value="Acid phosphatase/Vanadium-dependent haloperoxidase"/>
    <property type="match status" value="1"/>
</dbReference>
<evidence type="ECO:0000256" key="4">
    <source>
        <dbReference type="ARBA" id="ARBA00022801"/>
    </source>
</evidence>
<feature type="transmembrane region" description="Helical" evidence="7">
    <location>
        <begin position="161"/>
        <end position="179"/>
    </location>
</feature>
<gene>
    <name evidence="9" type="ORF">RAN89_04410</name>
</gene>
<comment type="subcellular location">
    <subcellularLocation>
        <location evidence="1">Cell membrane</location>
        <topology evidence="1">Multi-pass membrane protein</topology>
    </subcellularLocation>
</comment>
<keyword evidence="5 7" id="KW-1133">Transmembrane helix</keyword>
<feature type="transmembrane region" description="Helical" evidence="7">
    <location>
        <begin position="216"/>
        <end position="233"/>
    </location>
</feature>
<dbReference type="InterPro" id="IPR036938">
    <property type="entry name" value="PAP2/HPO_sf"/>
</dbReference>
<feature type="transmembrane region" description="Helical" evidence="7">
    <location>
        <begin position="185"/>
        <end position="204"/>
    </location>
</feature>
<evidence type="ECO:0000256" key="7">
    <source>
        <dbReference type="SAM" id="Phobius"/>
    </source>
</evidence>
<evidence type="ECO:0000256" key="2">
    <source>
        <dbReference type="ARBA" id="ARBA00022475"/>
    </source>
</evidence>
<sequence length="272" mass="29727">MLMPRPVTPHALASPVSASSWWWPLVIFVLGTPLWLQLWEPTLFITINQWCAPLAAEFWTGLSLLGNGWGLLAVTAPLLVFAPRLMVAWLCAAPFAVLFARTGKFFIESPRPAAVVDNAQMRVVGELLHNVSMPSGHTLTAFAVASGIYYALTVAQRRRHWWLLVLAAGTGLSRIAVGAHWPGDVAVGASLGLLAGLLGHQVWIRLPSTQFAPTAWGVRIAAVLVALSIFHLVTEDLDFAENHRAQMVLTVVAVTSLLIYLWRLLASTFQKK</sequence>
<proteinExistence type="predicted"/>
<keyword evidence="6 7" id="KW-0472">Membrane</keyword>
<dbReference type="EMBL" id="CP132507">
    <property type="protein sequence ID" value="WNO05683.1"/>
    <property type="molecule type" value="Genomic_DNA"/>
</dbReference>
<dbReference type="InterPro" id="IPR000326">
    <property type="entry name" value="PAP2/HPO"/>
</dbReference>
<name>A0ABZ0B1A7_9BURK</name>